<evidence type="ECO:0000313" key="3">
    <source>
        <dbReference type="EMBL" id="SDR19414.1"/>
    </source>
</evidence>
<proteinExistence type="predicted"/>
<organism evidence="3 4">
    <name type="scientific">Actinopolyspora saharensis</name>
    <dbReference type="NCBI Taxonomy" id="995062"/>
    <lineage>
        <taxon>Bacteria</taxon>
        <taxon>Bacillati</taxon>
        <taxon>Actinomycetota</taxon>
        <taxon>Actinomycetes</taxon>
        <taxon>Actinopolysporales</taxon>
        <taxon>Actinopolysporaceae</taxon>
        <taxon>Actinopolyspora</taxon>
    </lineage>
</organism>
<reference evidence="4" key="1">
    <citation type="submission" date="2016-10" db="EMBL/GenBank/DDBJ databases">
        <authorList>
            <person name="Varghese N."/>
            <person name="Submissions S."/>
        </authorList>
    </citation>
    <scope>NUCLEOTIDE SEQUENCE [LARGE SCALE GENOMIC DNA]</scope>
    <source>
        <strain evidence="4">DSM 45459</strain>
    </source>
</reference>
<dbReference type="CDD" id="cd05379">
    <property type="entry name" value="CAP_bacterial"/>
    <property type="match status" value="1"/>
</dbReference>
<dbReference type="RefSeq" id="WP_092526871.1">
    <property type="nucleotide sequence ID" value="NZ_FNKO01000002.1"/>
</dbReference>
<dbReference type="InterPro" id="IPR014044">
    <property type="entry name" value="CAP_dom"/>
</dbReference>
<dbReference type="OrthoDB" id="8611574at2"/>
<dbReference type="EMBL" id="FNKO01000002">
    <property type="protein sequence ID" value="SDR19414.1"/>
    <property type="molecule type" value="Genomic_DNA"/>
</dbReference>
<name>A0A1H1H1W3_9ACTN</name>
<dbReference type="AlphaFoldDB" id="A0A1H1H1W3"/>
<accession>A0A1H1H1W3</accession>
<dbReference type="Proteomes" id="UP000199301">
    <property type="component" value="Unassembled WGS sequence"/>
</dbReference>
<dbReference type="Gene3D" id="3.40.33.10">
    <property type="entry name" value="CAP"/>
    <property type="match status" value="1"/>
</dbReference>
<evidence type="ECO:0000256" key="1">
    <source>
        <dbReference type="SAM" id="SignalP"/>
    </source>
</evidence>
<keyword evidence="1" id="KW-0732">Signal</keyword>
<feature type="domain" description="SCP" evidence="2">
    <location>
        <begin position="37"/>
        <end position="155"/>
    </location>
</feature>
<dbReference type="SUPFAM" id="SSF55797">
    <property type="entry name" value="PR-1-like"/>
    <property type="match status" value="1"/>
</dbReference>
<evidence type="ECO:0000259" key="2">
    <source>
        <dbReference type="Pfam" id="PF00188"/>
    </source>
</evidence>
<keyword evidence="4" id="KW-1185">Reference proteome</keyword>
<feature type="chain" id="PRO_5011713549" evidence="1">
    <location>
        <begin position="27"/>
        <end position="162"/>
    </location>
</feature>
<evidence type="ECO:0000313" key="4">
    <source>
        <dbReference type="Proteomes" id="UP000199301"/>
    </source>
</evidence>
<protein>
    <submittedName>
        <fullName evidence="3">Uncharacterized conserved protein YkwD, contains CAP (CSP/antigen 5/PR1) domain</fullName>
    </submittedName>
</protein>
<dbReference type="Pfam" id="PF00188">
    <property type="entry name" value="CAP"/>
    <property type="match status" value="1"/>
</dbReference>
<dbReference type="PANTHER" id="PTHR31157">
    <property type="entry name" value="SCP DOMAIN-CONTAINING PROTEIN"/>
    <property type="match status" value="1"/>
</dbReference>
<dbReference type="STRING" id="995062.SAMN04489718_4052"/>
<feature type="signal peptide" evidence="1">
    <location>
        <begin position="1"/>
        <end position="26"/>
    </location>
</feature>
<dbReference type="InterPro" id="IPR035940">
    <property type="entry name" value="CAP_sf"/>
</dbReference>
<gene>
    <name evidence="3" type="ORF">SAMN04489718_4052</name>
</gene>
<dbReference type="PANTHER" id="PTHR31157:SF1">
    <property type="entry name" value="SCP DOMAIN-CONTAINING PROTEIN"/>
    <property type="match status" value="1"/>
</dbReference>
<sequence length="162" mass="17804">MRTTTSRVLLLLVPTTLLLAHGTADRAEPTDRAERILELTNRARAEAGCPRVRLNPSLTRTAQQHSTDMARHDYLGHIGSRGADHITRARRGGYPSTYVGENVAAGNASASATFTQWSTSRPHRKNIVNCSFTELGVGHAANPRSEWGHYWTQLFGGSDPRD</sequence>